<evidence type="ECO:0000313" key="4">
    <source>
        <dbReference type="Proteomes" id="UP000019277"/>
    </source>
</evidence>
<dbReference type="eggNOG" id="ENOG5031KBW">
    <property type="taxonomic scope" value="Bacteria"/>
</dbReference>
<reference evidence="3 4" key="1">
    <citation type="journal article" date="2014" name="Genome Announc.">
        <title>Draft Genome Sequence of the Antitrypanosomally Active Sponge-Associated Bacterium Actinokineospora sp. Strain EG49.</title>
        <authorList>
            <person name="Harjes J."/>
            <person name="Ryu T."/>
            <person name="Abdelmohsen U.R."/>
            <person name="Moitinho-Silva L."/>
            <person name="Horn H."/>
            <person name="Ravasi T."/>
            <person name="Hentschel U."/>
        </authorList>
    </citation>
    <scope>NUCLEOTIDE SEQUENCE [LARGE SCALE GENOMIC DNA]</scope>
    <source>
        <strain evidence="3 4">EG49</strain>
    </source>
</reference>
<name>W7IZW1_9PSEU</name>
<dbReference type="STRING" id="909613.UO65_2615"/>
<dbReference type="AlphaFoldDB" id="W7IZW1"/>
<gene>
    <name evidence="3" type="ORF">UO65_2615</name>
</gene>
<sequence length="369" mass="39612">MAVLAARLTEAAVVLAGGDRRPVPTYVRDVAARGLPTAGAAAMMALAHSLELLWGRGWLPADVAAVAPKPVRGLLLDAIAHEGERYATRELHPTWRTQLLDLGVADRPAPEFTEHSLALAVELLAALMVLPQLPHLIPAPGTPTTTTPGAHGVDRRVLARVRALLAKAESTPYPDEAEALSTKAQELMARHAFEQAVLEHDDRPQDASAHRIWLTGPYQGPKAQLVDAVATANRCRAVFYAQLGCVALVGNHTDLEISTVLSTSLQVQATQAMKRTPARTRAFRHAFLTGYAHRIRTRLTTATTEATSGDTRLVPVLGRRQQAVDIKFAAMFPGIRVRRSTISDTSGWSAGQAAATLADLTPPRPRVAS</sequence>
<feature type="domain" description="DUF7168" evidence="2">
    <location>
        <begin position="221"/>
        <end position="304"/>
    </location>
</feature>
<dbReference type="EMBL" id="AYXG01000089">
    <property type="protein sequence ID" value="EWC62101.1"/>
    <property type="molecule type" value="Genomic_DNA"/>
</dbReference>
<dbReference type="Pfam" id="PF10979">
    <property type="entry name" value="DUF2786"/>
    <property type="match status" value="1"/>
</dbReference>
<organism evidence="3 4">
    <name type="scientific">Actinokineospora spheciospongiae</name>
    <dbReference type="NCBI Taxonomy" id="909613"/>
    <lineage>
        <taxon>Bacteria</taxon>
        <taxon>Bacillati</taxon>
        <taxon>Actinomycetota</taxon>
        <taxon>Actinomycetes</taxon>
        <taxon>Pseudonocardiales</taxon>
        <taxon>Pseudonocardiaceae</taxon>
        <taxon>Actinokineospora</taxon>
    </lineage>
</organism>
<dbReference type="Pfam" id="PF23771">
    <property type="entry name" value="DUF7168"/>
    <property type="match status" value="1"/>
</dbReference>
<evidence type="ECO:0000259" key="2">
    <source>
        <dbReference type="Pfam" id="PF23771"/>
    </source>
</evidence>
<keyword evidence="4" id="KW-1185">Reference proteome</keyword>
<evidence type="ECO:0000259" key="1">
    <source>
        <dbReference type="Pfam" id="PF10979"/>
    </source>
</evidence>
<dbReference type="InterPro" id="IPR024498">
    <property type="entry name" value="DUF2786"/>
</dbReference>
<dbReference type="PATRIC" id="fig|909613.9.peg.2621"/>
<evidence type="ECO:0000313" key="3">
    <source>
        <dbReference type="EMBL" id="EWC62101.1"/>
    </source>
</evidence>
<dbReference type="Proteomes" id="UP000019277">
    <property type="component" value="Unassembled WGS sequence"/>
</dbReference>
<dbReference type="InterPro" id="IPR055592">
    <property type="entry name" value="DUF7168"/>
</dbReference>
<proteinExistence type="predicted"/>
<accession>W7IZW1</accession>
<comment type="caution">
    <text evidence="3">The sequence shown here is derived from an EMBL/GenBank/DDBJ whole genome shotgun (WGS) entry which is preliminary data.</text>
</comment>
<feature type="domain" description="DUF2786" evidence="1">
    <location>
        <begin position="156"/>
        <end position="195"/>
    </location>
</feature>
<protein>
    <submittedName>
        <fullName evidence="3">Uncharacterized protein</fullName>
    </submittedName>
</protein>